<gene>
    <name evidence="1" type="ORF">GOODEAATRI_017395</name>
</gene>
<keyword evidence="2" id="KW-1185">Reference proteome</keyword>
<proteinExistence type="predicted"/>
<evidence type="ECO:0000313" key="2">
    <source>
        <dbReference type="Proteomes" id="UP001476798"/>
    </source>
</evidence>
<organism evidence="1 2">
    <name type="scientific">Goodea atripinnis</name>
    <dbReference type="NCBI Taxonomy" id="208336"/>
    <lineage>
        <taxon>Eukaryota</taxon>
        <taxon>Metazoa</taxon>
        <taxon>Chordata</taxon>
        <taxon>Craniata</taxon>
        <taxon>Vertebrata</taxon>
        <taxon>Euteleostomi</taxon>
        <taxon>Actinopterygii</taxon>
        <taxon>Neopterygii</taxon>
        <taxon>Teleostei</taxon>
        <taxon>Neoteleostei</taxon>
        <taxon>Acanthomorphata</taxon>
        <taxon>Ovalentaria</taxon>
        <taxon>Atherinomorphae</taxon>
        <taxon>Cyprinodontiformes</taxon>
        <taxon>Goodeidae</taxon>
        <taxon>Goodea</taxon>
    </lineage>
</organism>
<comment type="caution">
    <text evidence="1">The sequence shown here is derived from an EMBL/GenBank/DDBJ whole genome shotgun (WGS) entry which is preliminary data.</text>
</comment>
<dbReference type="Proteomes" id="UP001476798">
    <property type="component" value="Unassembled WGS sequence"/>
</dbReference>
<protein>
    <submittedName>
        <fullName evidence="1">Uncharacterized protein</fullName>
    </submittedName>
</protein>
<dbReference type="EMBL" id="JAHRIO010011409">
    <property type="protein sequence ID" value="MEQ2162200.1"/>
    <property type="molecule type" value="Genomic_DNA"/>
</dbReference>
<accession>A0ABV0MST2</accession>
<sequence length="108" mass="12378">MWRKYTFCSSSDIISDTSLILKKAYSESSSRSTNFHTENCCHCNRFAAFCSLDKGWIIFLIDQSSCKSSSPGHQLIYLIISSQRSGNHRLVAKIPHAGKHYDSWIIWK</sequence>
<evidence type="ECO:0000313" key="1">
    <source>
        <dbReference type="EMBL" id="MEQ2162200.1"/>
    </source>
</evidence>
<name>A0ABV0MST2_9TELE</name>
<reference evidence="1 2" key="1">
    <citation type="submission" date="2021-06" db="EMBL/GenBank/DDBJ databases">
        <authorList>
            <person name="Palmer J.M."/>
        </authorList>
    </citation>
    <scope>NUCLEOTIDE SEQUENCE [LARGE SCALE GENOMIC DNA]</scope>
    <source>
        <strain evidence="1 2">GA_2019</strain>
        <tissue evidence="1">Muscle</tissue>
    </source>
</reference>